<dbReference type="WBParaSite" id="BXY_0651400.1">
    <property type="protein sequence ID" value="BXY_0651400.1"/>
    <property type="gene ID" value="BXY_0651400"/>
</dbReference>
<evidence type="ECO:0000256" key="2">
    <source>
        <dbReference type="ARBA" id="ARBA00022723"/>
    </source>
</evidence>
<dbReference type="EMBL" id="CAJFDI010000006">
    <property type="protein sequence ID" value="CAD5235738.1"/>
    <property type="molecule type" value="Genomic_DNA"/>
</dbReference>
<dbReference type="AlphaFoldDB" id="A0A1I7S0J0"/>
<dbReference type="Pfam" id="PF00067">
    <property type="entry name" value="p450"/>
    <property type="match status" value="1"/>
</dbReference>
<evidence type="ECO:0000313" key="5">
    <source>
        <dbReference type="EMBL" id="CAD5235738.1"/>
    </source>
</evidence>
<dbReference type="EMBL" id="CAJFCV020000006">
    <property type="protein sequence ID" value="CAG9132278.1"/>
    <property type="molecule type" value="Genomic_DNA"/>
</dbReference>
<keyword evidence="7" id="KW-1185">Reference proteome</keyword>
<dbReference type="SUPFAM" id="SSF48264">
    <property type="entry name" value="Cytochrome P450"/>
    <property type="match status" value="1"/>
</dbReference>
<dbReference type="PANTHER" id="PTHR24300:SF375">
    <property type="entry name" value="CYTOCHROME P450 FAMILY"/>
    <property type="match status" value="1"/>
</dbReference>
<evidence type="ECO:0000256" key="1">
    <source>
        <dbReference type="ARBA" id="ARBA00010617"/>
    </source>
</evidence>
<dbReference type="GO" id="GO:0006082">
    <property type="term" value="P:organic acid metabolic process"/>
    <property type="evidence" value="ECO:0007669"/>
    <property type="project" value="TreeGrafter"/>
</dbReference>
<evidence type="ECO:0000313" key="7">
    <source>
        <dbReference type="Proteomes" id="UP000659654"/>
    </source>
</evidence>
<keyword evidence="4" id="KW-0503">Monooxygenase</keyword>
<name>A0A1I7S0J0_BURXY</name>
<keyword evidence="4" id="KW-0560">Oxidoreductase</keyword>
<dbReference type="GO" id="GO:0020037">
    <property type="term" value="F:heme binding"/>
    <property type="evidence" value="ECO:0007669"/>
    <property type="project" value="InterPro"/>
</dbReference>
<reference evidence="5" key="2">
    <citation type="submission" date="2020-09" db="EMBL/GenBank/DDBJ databases">
        <authorList>
            <person name="Kikuchi T."/>
        </authorList>
    </citation>
    <scope>NUCLEOTIDE SEQUENCE</scope>
    <source>
        <strain evidence="5">Ka4C1</strain>
    </source>
</reference>
<dbReference type="GO" id="GO:0016712">
    <property type="term" value="F:oxidoreductase activity, acting on paired donors, with incorporation or reduction of molecular oxygen, reduced flavin or flavoprotein as one donor, and incorporation of one atom of oxygen"/>
    <property type="evidence" value="ECO:0007669"/>
    <property type="project" value="TreeGrafter"/>
</dbReference>
<keyword evidence="2" id="KW-0479">Metal-binding</keyword>
<dbReference type="OrthoDB" id="1055148at2759"/>
<reference evidence="8" key="1">
    <citation type="submission" date="2016-11" db="UniProtKB">
        <authorList>
            <consortium name="WormBaseParasite"/>
        </authorList>
    </citation>
    <scope>IDENTIFICATION</scope>
</reference>
<dbReference type="InterPro" id="IPR001128">
    <property type="entry name" value="Cyt_P450"/>
</dbReference>
<comment type="similarity">
    <text evidence="1">Belongs to the cytochrome P450 family.</text>
</comment>
<protein>
    <submittedName>
        <fullName evidence="5">(pine wood nematode) hypothetical protein</fullName>
    </submittedName>
</protein>
<dbReference type="PANTHER" id="PTHR24300">
    <property type="entry name" value="CYTOCHROME P450 508A4-RELATED"/>
    <property type="match status" value="1"/>
</dbReference>
<keyword evidence="3" id="KW-0408">Iron</keyword>
<dbReference type="InterPro" id="IPR036396">
    <property type="entry name" value="Cyt_P450_sf"/>
</dbReference>
<dbReference type="GO" id="GO:0006805">
    <property type="term" value="P:xenobiotic metabolic process"/>
    <property type="evidence" value="ECO:0007669"/>
    <property type="project" value="TreeGrafter"/>
</dbReference>
<sequence length="77" mass="9051">MRENDCSQIAQSICYIEAFLMEKMRLEEPGVTDHFYTVQQLRNAFFDLWVAGQESTSATIPWLFAYLIMNPDVHFNK</sequence>
<dbReference type="Proteomes" id="UP000095284">
    <property type="component" value="Unplaced"/>
</dbReference>
<dbReference type="GO" id="GO:0005737">
    <property type="term" value="C:cytoplasm"/>
    <property type="evidence" value="ECO:0007669"/>
    <property type="project" value="TreeGrafter"/>
</dbReference>
<evidence type="ECO:0000256" key="4">
    <source>
        <dbReference type="ARBA" id="ARBA00023033"/>
    </source>
</evidence>
<evidence type="ECO:0000313" key="6">
    <source>
        <dbReference type="Proteomes" id="UP000095284"/>
    </source>
</evidence>
<proteinExistence type="inferred from homology"/>
<evidence type="ECO:0000256" key="3">
    <source>
        <dbReference type="ARBA" id="ARBA00023004"/>
    </source>
</evidence>
<dbReference type="Gene3D" id="1.10.630.10">
    <property type="entry name" value="Cytochrome P450"/>
    <property type="match status" value="1"/>
</dbReference>
<dbReference type="SMR" id="A0A1I7S0J0"/>
<dbReference type="InterPro" id="IPR050182">
    <property type="entry name" value="Cytochrome_P450_fam2"/>
</dbReference>
<gene>
    <name evidence="5" type="ORF">BXYJ_LOCUS15829</name>
</gene>
<evidence type="ECO:0000313" key="8">
    <source>
        <dbReference type="WBParaSite" id="BXY_0651400.1"/>
    </source>
</evidence>
<dbReference type="GO" id="GO:0005506">
    <property type="term" value="F:iron ion binding"/>
    <property type="evidence" value="ECO:0007669"/>
    <property type="project" value="InterPro"/>
</dbReference>
<dbReference type="Proteomes" id="UP000659654">
    <property type="component" value="Unassembled WGS sequence"/>
</dbReference>
<accession>A0A1I7S0J0</accession>
<dbReference type="Proteomes" id="UP000582659">
    <property type="component" value="Unassembled WGS sequence"/>
</dbReference>
<organism evidence="6 8">
    <name type="scientific">Bursaphelenchus xylophilus</name>
    <name type="common">Pinewood nematode worm</name>
    <name type="synonym">Aphelenchoides xylophilus</name>
    <dbReference type="NCBI Taxonomy" id="6326"/>
    <lineage>
        <taxon>Eukaryota</taxon>
        <taxon>Metazoa</taxon>
        <taxon>Ecdysozoa</taxon>
        <taxon>Nematoda</taxon>
        <taxon>Chromadorea</taxon>
        <taxon>Rhabditida</taxon>
        <taxon>Tylenchina</taxon>
        <taxon>Tylenchomorpha</taxon>
        <taxon>Aphelenchoidea</taxon>
        <taxon>Aphelenchoididae</taxon>
        <taxon>Bursaphelenchus</taxon>
    </lineage>
</organism>